<feature type="region of interest" description="Disordered" evidence="1">
    <location>
        <begin position="1"/>
        <end position="20"/>
    </location>
</feature>
<dbReference type="Proteomes" id="UP001500897">
    <property type="component" value="Unassembled WGS sequence"/>
</dbReference>
<dbReference type="EMBL" id="BAAANS010000043">
    <property type="protein sequence ID" value="GAA2112489.1"/>
    <property type="molecule type" value="Genomic_DNA"/>
</dbReference>
<dbReference type="Pfam" id="PF04860">
    <property type="entry name" value="Phage_portal"/>
    <property type="match status" value="1"/>
</dbReference>
<organism evidence="3 4">
    <name type="scientific">Kitasatospora saccharophila</name>
    <dbReference type="NCBI Taxonomy" id="407973"/>
    <lineage>
        <taxon>Bacteria</taxon>
        <taxon>Bacillati</taxon>
        <taxon>Actinomycetota</taxon>
        <taxon>Actinomycetes</taxon>
        <taxon>Kitasatosporales</taxon>
        <taxon>Streptomycetaceae</taxon>
        <taxon>Kitasatospora</taxon>
    </lineage>
</organism>
<dbReference type="NCBIfam" id="TIGR01641">
    <property type="entry name" value="phageSPP1_gp7"/>
    <property type="match status" value="1"/>
</dbReference>
<proteinExistence type="predicted"/>
<dbReference type="InterPro" id="IPR006528">
    <property type="entry name" value="Phage_head_morphogenesis_dom"/>
</dbReference>
<name>A0ABN2XIV4_9ACTN</name>
<reference evidence="3 4" key="1">
    <citation type="journal article" date="2019" name="Int. J. Syst. Evol. Microbiol.">
        <title>The Global Catalogue of Microorganisms (GCM) 10K type strain sequencing project: providing services to taxonomists for standard genome sequencing and annotation.</title>
        <authorList>
            <consortium name="The Broad Institute Genomics Platform"/>
            <consortium name="The Broad Institute Genome Sequencing Center for Infectious Disease"/>
            <person name="Wu L."/>
            <person name="Ma J."/>
        </authorList>
    </citation>
    <scope>NUCLEOTIDE SEQUENCE [LARGE SCALE GENOMIC DNA]</scope>
    <source>
        <strain evidence="3 4">JCM 14559</strain>
    </source>
</reference>
<evidence type="ECO:0000313" key="4">
    <source>
        <dbReference type="Proteomes" id="UP001500897"/>
    </source>
</evidence>
<evidence type="ECO:0000259" key="2">
    <source>
        <dbReference type="Pfam" id="PF04233"/>
    </source>
</evidence>
<protein>
    <recommendedName>
        <fullName evidence="2">Phage head morphogenesis domain-containing protein</fullName>
    </recommendedName>
</protein>
<keyword evidence="4" id="KW-1185">Reference proteome</keyword>
<dbReference type="RefSeq" id="WP_344555725.1">
    <property type="nucleotide sequence ID" value="NZ_BAAANS010000043.1"/>
</dbReference>
<evidence type="ECO:0000313" key="3">
    <source>
        <dbReference type="EMBL" id="GAA2112489.1"/>
    </source>
</evidence>
<feature type="compositionally biased region" description="Basic residues" evidence="1">
    <location>
        <begin position="1"/>
        <end position="14"/>
    </location>
</feature>
<gene>
    <name evidence="3" type="ORF">GCM10009759_55250</name>
</gene>
<feature type="domain" description="Phage head morphogenesis" evidence="2">
    <location>
        <begin position="644"/>
        <end position="754"/>
    </location>
</feature>
<sequence>MGRRHQPSRARGRRAAAPGAALDALRDRRPISFSTGSAVTLNLDPESRGYSHSAVAYRCVAAIADNGSSIDMVVRNGEGEVIQGHWVSQLFNKKPNPHMSALVFKNVILQQGELAGQSLVYLDRGETRLGPVQGAYIIYDPVQPVVDKPAADQPTPGDLLGFVVNRADGQRIPLLPEEVLWLRYPHPFDPLGCLAPWKAARHAVDMDAFAREWQRSSYQNGASPTGVIYLGEMNETSYLQAKAAWRAEMQGPANAGRNLLVASPPGGSGKGVSYARVGLTAEEMDYLESRVANASEVALAFGVPHDYLFGQSTYNNQQSAKTTLWSDTIKPKLDIIASEVDLRLLPSEAEDATWDYDSVTALQDSQDSVANRVRASTYADLMMIDEGRAQLGLGPLPDGLGQHTLTPYRAQFAPVQGQAAASGDRAWDVDWSQALAPDLDAVVERAVTRALTAVRGVLPAVPAPRLELTRGTVGPSVAQVQADYDAIEAEGRAAVRRLAKEQQAAVLRDFDRLMAKPQRSADWLATLLTQAAALAVEGRVRLAAPDGEQVPAAEMSELELASGPDGWEQRIKARDLFDPRYWRKRTAEALTPFIRRAAKRGGQGVQDGFDVDQPDVAQALADRVDELAGQITGTTQRALEAQLLQHGVEQGESVAKLRARLQKVFTDLSDYRAEMIARTETVGAYNAAALSAALDSGAVRKKWLATNDARTRQSHRLANGDVVPLNKRFTASQSRWPGDPAAPANQSINCRCTLLFEYEEN</sequence>
<dbReference type="Pfam" id="PF04233">
    <property type="entry name" value="Phage_Mu_F"/>
    <property type="match status" value="1"/>
</dbReference>
<dbReference type="InterPro" id="IPR006944">
    <property type="entry name" value="Phage/GTA_portal"/>
</dbReference>
<comment type="caution">
    <text evidence="3">The sequence shown here is derived from an EMBL/GenBank/DDBJ whole genome shotgun (WGS) entry which is preliminary data.</text>
</comment>
<evidence type="ECO:0000256" key="1">
    <source>
        <dbReference type="SAM" id="MobiDB-lite"/>
    </source>
</evidence>
<accession>A0ABN2XIV4</accession>